<feature type="signal peptide" evidence="1">
    <location>
        <begin position="1"/>
        <end position="26"/>
    </location>
</feature>
<name>A0A2P2JH90_RHIMU</name>
<accession>A0A2P2JH90</accession>
<dbReference type="EMBL" id="GGEC01012312">
    <property type="protein sequence ID" value="MBW92795.1"/>
    <property type="molecule type" value="Transcribed_RNA"/>
</dbReference>
<dbReference type="AlphaFoldDB" id="A0A2P2JH90"/>
<reference evidence="2" key="1">
    <citation type="submission" date="2018-02" db="EMBL/GenBank/DDBJ databases">
        <title>Rhizophora mucronata_Transcriptome.</title>
        <authorList>
            <person name="Meera S.P."/>
            <person name="Sreeshan A."/>
            <person name="Augustine A."/>
        </authorList>
    </citation>
    <scope>NUCLEOTIDE SEQUENCE</scope>
    <source>
        <tissue evidence="2">Leaf</tissue>
    </source>
</reference>
<proteinExistence type="predicted"/>
<keyword evidence="1" id="KW-0732">Signal</keyword>
<sequence length="92" mass="10817">MIMCTWNTKVPFWGLLMMLNSGFRRATNPLWSIDLHRGWETLTSMPIEKGSRSCEWSWRRKDGLLRTASEGYLHTFYSFLETSTLSAHTMRP</sequence>
<organism evidence="2">
    <name type="scientific">Rhizophora mucronata</name>
    <name type="common">Asiatic mangrove</name>
    <dbReference type="NCBI Taxonomy" id="61149"/>
    <lineage>
        <taxon>Eukaryota</taxon>
        <taxon>Viridiplantae</taxon>
        <taxon>Streptophyta</taxon>
        <taxon>Embryophyta</taxon>
        <taxon>Tracheophyta</taxon>
        <taxon>Spermatophyta</taxon>
        <taxon>Magnoliopsida</taxon>
        <taxon>eudicotyledons</taxon>
        <taxon>Gunneridae</taxon>
        <taxon>Pentapetalae</taxon>
        <taxon>rosids</taxon>
        <taxon>fabids</taxon>
        <taxon>Malpighiales</taxon>
        <taxon>Rhizophoraceae</taxon>
        <taxon>Rhizophora</taxon>
    </lineage>
</organism>
<evidence type="ECO:0000313" key="2">
    <source>
        <dbReference type="EMBL" id="MBW92795.1"/>
    </source>
</evidence>
<protein>
    <submittedName>
        <fullName evidence="2">Uncharacterized protein MANES_05G045200</fullName>
    </submittedName>
</protein>
<evidence type="ECO:0000256" key="1">
    <source>
        <dbReference type="SAM" id="SignalP"/>
    </source>
</evidence>
<feature type="chain" id="PRO_5015153958" evidence="1">
    <location>
        <begin position="27"/>
        <end position="92"/>
    </location>
</feature>